<evidence type="ECO:0000313" key="2">
    <source>
        <dbReference type="EMBL" id="KIM88096.1"/>
    </source>
</evidence>
<accession>A0A0C3GBU8</accession>
<dbReference type="Proteomes" id="UP000054166">
    <property type="component" value="Unassembled WGS sequence"/>
</dbReference>
<gene>
    <name evidence="2" type="ORF">PILCRDRAFT_814000</name>
</gene>
<dbReference type="AlphaFoldDB" id="A0A0C3GBU8"/>
<dbReference type="HOGENOM" id="CLU_2979883_0_0_1"/>
<evidence type="ECO:0000313" key="3">
    <source>
        <dbReference type="Proteomes" id="UP000054166"/>
    </source>
</evidence>
<reference evidence="2 3" key="1">
    <citation type="submission" date="2014-04" db="EMBL/GenBank/DDBJ databases">
        <authorList>
            <consortium name="DOE Joint Genome Institute"/>
            <person name="Kuo A."/>
            <person name="Tarkka M."/>
            <person name="Buscot F."/>
            <person name="Kohler A."/>
            <person name="Nagy L.G."/>
            <person name="Floudas D."/>
            <person name="Copeland A."/>
            <person name="Barry K.W."/>
            <person name="Cichocki N."/>
            <person name="Veneault-Fourrey C."/>
            <person name="LaButti K."/>
            <person name="Lindquist E.A."/>
            <person name="Lipzen A."/>
            <person name="Lundell T."/>
            <person name="Morin E."/>
            <person name="Murat C."/>
            <person name="Sun H."/>
            <person name="Tunlid A."/>
            <person name="Henrissat B."/>
            <person name="Grigoriev I.V."/>
            <person name="Hibbett D.S."/>
            <person name="Martin F."/>
            <person name="Nordberg H.P."/>
            <person name="Cantor M.N."/>
            <person name="Hua S.X."/>
        </authorList>
    </citation>
    <scope>NUCLEOTIDE SEQUENCE [LARGE SCALE GENOMIC DNA]</scope>
    <source>
        <strain evidence="2 3">F 1598</strain>
    </source>
</reference>
<organism evidence="2 3">
    <name type="scientific">Piloderma croceum (strain F 1598)</name>
    <dbReference type="NCBI Taxonomy" id="765440"/>
    <lineage>
        <taxon>Eukaryota</taxon>
        <taxon>Fungi</taxon>
        <taxon>Dikarya</taxon>
        <taxon>Basidiomycota</taxon>
        <taxon>Agaricomycotina</taxon>
        <taxon>Agaricomycetes</taxon>
        <taxon>Agaricomycetidae</taxon>
        <taxon>Atheliales</taxon>
        <taxon>Atheliaceae</taxon>
        <taxon>Piloderma</taxon>
    </lineage>
</organism>
<evidence type="ECO:0000256" key="1">
    <source>
        <dbReference type="SAM" id="MobiDB-lite"/>
    </source>
</evidence>
<sequence>MTGTHRIPRGSFPYHHPQGLLPDHVPSLQRTGPPNSLSGGWVKIDTAVTKLIYQGDVI</sequence>
<keyword evidence="3" id="KW-1185">Reference proteome</keyword>
<dbReference type="InParanoid" id="A0A0C3GBU8"/>
<proteinExistence type="predicted"/>
<name>A0A0C3GBU8_PILCF</name>
<dbReference type="EMBL" id="KN832977">
    <property type="protein sequence ID" value="KIM88096.1"/>
    <property type="molecule type" value="Genomic_DNA"/>
</dbReference>
<protein>
    <submittedName>
        <fullName evidence="2">Uncharacterized protein</fullName>
    </submittedName>
</protein>
<feature type="compositionally biased region" description="Polar residues" evidence="1">
    <location>
        <begin position="28"/>
        <end position="38"/>
    </location>
</feature>
<reference evidence="3" key="2">
    <citation type="submission" date="2015-01" db="EMBL/GenBank/DDBJ databases">
        <title>Evolutionary Origins and Diversification of the Mycorrhizal Mutualists.</title>
        <authorList>
            <consortium name="DOE Joint Genome Institute"/>
            <consortium name="Mycorrhizal Genomics Consortium"/>
            <person name="Kohler A."/>
            <person name="Kuo A."/>
            <person name="Nagy L.G."/>
            <person name="Floudas D."/>
            <person name="Copeland A."/>
            <person name="Barry K.W."/>
            <person name="Cichocki N."/>
            <person name="Veneault-Fourrey C."/>
            <person name="LaButti K."/>
            <person name="Lindquist E.A."/>
            <person name="Lipzen A."/>
            <person name="Lundell T."/>
            <person name="Morin E."/>
            <person name="Murat C."/>
            <person name="Riley R."/>
            <person name="Ohm R."/>
            <person name="Sun H."/>
            <person name="Tunlid A."/>
            <person name="Henrissat B."/>
            <person name="Grigoriev I.V."/>
            <person name="Hibbett D.S."/>
            <person name="Martin F."/>
        </authorList>
    </citation>
    <scope>NUCLEOTIDE SEQUENCE [LARGE SCALE GENOMIC DNA]</scope>
    <source>
        <strain evidence="3">F 1598</strain>
    </source>
</reference>
<feature type="region of interest" description="Disordered" evidence="1">
    <location>
        <begin position="1"/>
        <end position="39"/>
    </location>
</feature>